<name>A0A495IFF3_9MICO</name>
<evidence type="ECO:0000313" key="1">
    <source>
        <dbReference type="EMBL" id="RKR74752.1"/>
    </source>
</evidence>
<protein>
    <submittedName>
        <fullName evidence="1">Uncharacterized protein</fullName>
    </submittedName>
</protein>
<evidence type="ECO:0000313" key="2">
    <source>
        <dbReference type="Proteomes" id="UP000280008"/>
    </source>
</evidence>
<sequence length="134" mass="15496">MPKFNENNRMYTNVNEIAAREGLIWDGQFSNPYGIAGLISKDLQDEEMLRDGDLYSRLFDHTKRFRPRGRGARQPVLAILSPYADAKEIRPLAAEFALRFGLEHRLGDARDRIYVETLTVPILFWRADLHDFVG</sequence>
<dbReference type="EMBL" id="RBKS01000001">
    <property type="protein sequence ID" value="RKR74752.1"/>
    <property type="molecule type" value="Genomic_DNA"/>
</dbReference>
<keyword evidence="2" id="KW-1185">Reference proteome</keyword>
<dbReference type="AlphaFoldDB" id="A0A495IFF3"/>
<accession>A0A495IFF3</accession>
<comment type="caution">
    <text evidence="1">The sequence shown here is derived from an EMBL/GenBank/DDBJ whole genome shotgun (WGS) entry which is preliminary data.</text>
</comment>
<reference evidence="1 2" key="1">
    <citation type="submission" date="2018-10" db="EMBL/GenBank/DDBJ databases">
        <title>Sequencing the genomes of 1000 actinobacteria strains.</title>
        <authorList>
            <person name="Klenk H.-P."/>
        </authorList>
    </citation>
    <scope>NUCLEOTIDE SEQUENCE [LARGE SCALE GENOMIC DNA]</scope>
    <source>
        <strain evidence="1 2">DSM 17894</strain>
    </source>
</reference>
<organism evidence="1 2">
    <name type="scientific">Frondihabitans australicus</name>
    <dbReference type="NCBI Taxonomy" id="386892"/>
    <lineage>
        <taxon>Bacteria</taxon>
        <taxon>Bacillati</taxon>
        <taxon>Actinomycetota</taxon>
        <taxon>Actinomycetes</taxon>
        <taxon>Micrococcales</taxon>
        <taxon>Microbacteriaceae</taxon>
        <taxon>Frondihabitans</taxon>
    </lineage>
</organism>
<dbReference type="RefSeq" id="WP_121369615.1">
    <property type="nucleotide sequence ID" value="NZ_RBKS01000001.1"/>
</dbReference>
<proteinExistence type="predicted"/>
<dbReference type="OrthoDB" id="2507686at2"/>
<dbReference type="Proteomes" id="UP000280008">
    <property type="component" value="Unassembled WGS sequence"/>
</dbReference>
<gene>
    <name evidence="1" type="ORF">C8E83_1881</name>
</gene>